<evidence type="ECO:0000313" key="7">
    <source>
        <dbReference type="EMBL" id="MBB6671883.1"/>
    </source>
</evidence>
<dbReference type="InterPro" id="IPR011006">
    <property type="entry name" value="CheY-like_superfamily"/>
</dbReference>
<dbReference type="SMART" id="SM00448">
    <property type="entry name" value="REC"/>
    <property type="match status" value="1"/>
</dbReference>
<dbReference type="PROSITE" id="PS50110">
    <property type="entry name" value="RESPONSE_REGULATORY"/>
    <property type="match status" value="1"/>
</dbReference>
<feature type="modified residue" description="4-aspartylphosphate" evidence="5">
    <location>
        <position position="53"/>
    </location>
</feature>
<gene>
    <name evidence="7" type="ORF">H7C19_14425</name>
</gene>
<feature type="domain" description="Response regulatory" evidence="6">
    <location>
        <begin position="2"/>
        <end position="116"/>
    </location>
</feature>
<evidence type="ECO:0000256" key="3">
    <source>
        <dbReference type="ARBA" id="ARBA00023125"/>
    </source>
</evidence>
<reference evidence="7 8" key="1">
    <citation type="submission" date="2020-08" db="EMBL/GenBank/DDBJ databases">
        <title>Cohnella phylogeny.</title>
        <authorList>
            <person name="Dunlap C."/>
        </authorList>
    </citation>
    <scope>NUCLEOTIDE SEQUENCE [LARGE SCALE GENOMIC DNA]</scope>
    <source>
        <strain evidence="7 8">DSM 28246</strain>
    </source>
</reference>
<dbReference type="InterPro" id="IPR036388">
    <property type="entry name" value="WH-like_DNA-bd_sf"/>
</dbReference>
<dbReference type="InterPro" id="IPR001789">
    <property type="entry name" value="Sig_transdc_resp-reg_receiver"/>
</dbReference>
<evidence type="ECO:0000313" key="8">
    <source>
        <dbReference type="Proteomes" id="UP000547209"/>
    </source>
</evidence>
<evidence type="ECO:0000256" key="2">
    <source>
        <dbReference type="ARBA" id="ARBA00023015"/>
    </source>
</evidence>
<dbReference type="Pfam" id="PF00072">
    <property type="entry name" value="Response_reg"/>
    <property type="match status" value="1"/>
</dbReference>
<dbReference type="RefSeq" id="WP_185143362.1">
    <property type="nucleotide sequence ID" value="NZ_JACJVP010000024.1"/>
</dbReference>
<evidence type="ECO:0000256" key="5">
    <source>
        <dbReference type="PROSITE-ProRule" id="PRU00169"/>
    </source>
</evidence>
<dbReference type="EMBL" id="JACJVP010000024">
    <property type="protein sequence ID" value="MBB6671883.1"/>
    <property type="molecule type" value="Genomic_DNA"/>
</dbReference>
<dbReference type="SUPFAM" id="SSF52172">
    <property type="entry name" value="CheY-like"/>
    <property type="match status" value="1"/>
</dbReference>
<evidence type="ECO:0000256" key="4">
    <source>
        <dbReference type="ARBA" id="ARBA00023163"/>
    </source>
</evidence>
<dbReference type="PANTHER" id="PTHR35807">
    <property type="entry name" value="TRANSCRIPTIONAL REGULATOR REDD-RELATED"/>
    <property type="match status" value="1"/>
</dbReference>
<dbReference type="GO" id="GO:0006355">
    <property type="term" value="P:regulation of DNA-templated transcription"/>
    <property type="evidence" value="ECO:0007669"/>
    <property type="project" value="InterPro"/>
</dbReference>
<dbReference type="InterPro" id="IPR005158">
    <property type="entry name" value="BTAD"/>
</dbReference>
<evidence type="ECO:0000256" key="1">
    <source>
        <dbReference type="ARBA" id="ARBA00023012"/>
    </source>
</evidence>
<keyword evidence="3" id="KW-0238">DNA-binding</keyword>
<dbReference type="AlphaFoldDB" id="A0A7X0RQN1"/>
<dbReference type="InterPro" id="IPR051677">
    <property type="entry name" value="AfsR-DnrI-RedD_regulator"/>
</dbReference>
<dbReference type="Proteomes" id="UP000547209">
    <property type="component" value="Unassembled WGS sequence"/>
</dbReference>
<dbReference type="SUPFAM" id="SSF48452">
    <property type="entry name" value="TPR-like"/>
    <property type="match status" value="1"/>
</dbReference>
<dbReference type="InterPro" id="IPR016032">
    <property type="entry name" value="Sig_transdc_resp-reg_C-effctor"/>
</dbReference>
<dbReference type="Gene3D" id="1.25.40.10">
    <property type="entry name" value="Tetratricopeptide repeat domain"/>
    <property type="match status" value="1"/>
</dbReference>
<keyword evidence="4" id="KW-0804">Transcription</keyword>
<dbReference type="Gene3D" id="3.40.50.2300">
    <property type="match status" value="1"/>
</dbReference>
<accession>A0A7X0RQN1</accession>
<dbReference type="GO" id="GO:0003677">
    <property type="term" value="F:DNA binding"/>
    <property type="evidence" value="ECO:0007669"/>
    <property type="project" value="UniProtKB-KW"/>
</dbReference>
<keyword evidence="5" id="KW-0597">Phosphoprotein</keyword>
<keyword evidence="8" id="KW-1185">Reference proteome</keyword>
<sequence>MKVMLVDDERLALLRLEKMLGEFHDCKVAGSFSKAELAIKQIGESQPDAVFLDIQMPGLNGLKATERIRSISPDTKIVYVTAYDEYAVEAFKLDATDYLMKPLRRERLSQTIQRLRERVAQHHPEPPKEEGLLYRCLGDMQIRKPNGELEFLKWRTTKAKELFAYLLYHRGKVISKNTLLELLWPELDERKGLANLQTSMNRIRSVWKNTVGDGYISIRYAQYGYILESKGLRIDAEEWEQELRRLNPVSIEQAPDHQRLLDKYRGDFYEEDHYAWAESERQRLKALWLQHAQQLGQFYCSCDMNREALGVYHQIQKQEPLHEDGYLALMKIYARLNDADSVQKQYEFLTRLLKQEAETDPSPGILEWFARWKKSSPHVGTTKLTIVP</sequence>
<keyword evidence="2" id="KW-0805">Transcription regulation</keyword>
<dbReference type="Gene3D" id="1.10.10.10">
    <property type="entry name" value="Winged helix-like DNA-binding domain superfamily/Winged helix DNA-binding domain"/>
    <property type="match status" value="1"/>
</dbReference>
<keyword evidence="1" id="KW-0902">Two-component regulatory system</keyword>
<dbReference type="PANTHER" id="PTHR35807:SF2">
    <property type="entry name" value="TRANSCRIPTIONAL ACTIVATOR DOMAIN"/>
    <property type="match status" value="1"/>
</dbReference>
<dbReference type="SMART" id="SM01043">
    <property type="entry name" value="BTAD"/>
    <property type="match status" value="1"/>
</dbReference>
<dbReference type="InterPro" id="IPR011990">
    <property type="entry name" value="TPR-like_helical_dom_sf"/>
</dbReference>
<evidence type="ECO:0000259" key="6">
    <source>
        <dbReference type="PROSITE" id="PS50110"/>
    </source>
</evidence>
<organism evidence="7 8">
    <name type="scientific">Cohnella nanjingensis</name>
    <dbReference type="NCBI Taxonomy" id="1387779"/>
    <lineage>
        <taxon>Bacteria</taxon>
        <taxon>Bacillati</taxon>
        <taxon>Bacillota</taxon>
        <taxon>Bacilli</taxon>
        <taxon>Bacillales</taxon>
        <taxon>Paenibacillaceae</taxon>
        <taxon>Cohnella</taxon>
    </lineage>
</organism>
<name>A0A7X0RQN1_9BACL</name>
<protein>
    <submittedName>
        <fullName evidence="7">Response regulator</fullName>
    </submittedName>
</protein>
<comment type="caution">
    <text evidence="7">The sequence shown here is derived from an EMBL/GenBank/DDBJ whole genome shotgun (WGS) entry which is preliminary data.</text>
</comment>
<dbReference type="GO" id="GO:0000160">
    <property type="term" value="P:phosphorelay signal transduction system"/>
    <property type="evidence" value="ECO:0007669"/>
    <property type="project" value="UniProtKB-KW"/>
</dbReference>
<dbReference type="SUPFAM" id="SSF46894">
    <property type="entry name" value="C-terminal effector domain of the bipartite response regulators"/>
    <property type="match status" value="1"/>
</dbReference>
<dbReference type="Pfam" id="PF03704">
    <property type="entry name" value="BTAD"/>
    <property type="match status" value="1"/>
</dbReference>
<proteinExistence type="predicted"/>